<sequence>MKKSKKEKKKLLAKQHASDHLASLKQEISTMLSFNLNPYMVFALYIMERFEYTHVEKMKPDVTQFMDNYYLDFPDLDKIMDHIELREAFNSYLQIVQYYYLLTTTSGKEEFEKIVEWLPTENKQRQTLLSWPDNYIISLFHPIISEGTLYFQDLKDQNNYDVYVEDGSELMDIIQEKQPTFLSLLFPTENGYTISPLVECQHFDNLKDILDNDLPKTKWESELFLWYRDNLSYILNSATLDPSGEDLLPEFYSAERFANESDTDFADRLLDQDPMFENFPYVLELKQLLVKVIQTFPQLFIARANVFPLLDALKVLFSDIEIESKIDEYLGDSLSHFWILLILEYLPEEVKMIEEFKVDPDDWTDYDDLDLPF</sequence>
<dbReference type="EMBL" id="CP046246">
    <property type="protein sequence ID" value="QGP75355.1"/>
    <property type="molecule type" value="Genomic_DNA"/>
</dbReference>
<proteinExistence type="predicted"/>
<dbReference type="RefSeq" id="WP_155224107.1">
    <property type="nucleotide sequence ID" value="NZ_CP046246.1"/>
</dbReference>
<evidence type="ECO:0000313" key="1">
    <source>
        <dbReference type="EMBL" id="QGP75355.1"/>
    </source>
</evidence>
<reference evidence="1 2" key="1">
    <citation type="submission" date="2019-11" db="EMBL/GenBank/DDBJ databases">
        <authorList>
            <person name="Kim E."/>
            <person name="Lee J."/>
            <person name="Jeon K."/>
            <person name="Lee Y."/>
        </authorList>
    </citation>
    <scope>NUCLEOTIDE SEQUENCE [LARGE SCALE GENOMIC DNA]</scope>
    <source>
        <strain evidence="1 2">YJ1</strain>
    </source>
</reference>
<dbReference type="AlphaFoldDB" id="A0AB37D330"/>
<gene>
    <name evidence="1" type="ORF">GLW17_00040</name>
</gene>
<accession>A0AB37D330</accession>
<protein>
    <submittedName>
        <fullName evidence="1">Uncharacterized protein</fullName>
    </submittedName>
</protein>
<organism evidence="1 2">
    <name type="scientific">Tetragenococcus halophilus</name>
    <name type="common">Pediococcus halophilus</name>
    <dbReference type="NCBI Taxonomy" id="51669"/>
    <lineage>
        <taxon>Bacteria</taxon>
        <taxon>Bacillati</taxon>
        <taxon>Bacillota</taxon>
        <taxon>Bacilli</taxon>
        <taxon>Lactobacillales</taxon>
        <taxon>Enterococcaceae</taxon>
        <taxon>Tetragenococcus</taxon>
    </lineage>
</organism>
<dbReference type="Proteomes" id="UP000427886">
    <property type="component" value="Chromosome"/>
</dbReference>
<name>A0AB37D330_TETHA</name>
<evidence type="ECO:0000313" key="2">
    <source>
        <dbReference type="Proteomes" id="UP000427886"/>
    </source>
</evidence>
<dbReference type="KEGG" id="tey:GLW17_00040"/>